<keyword evidence="1" id="KW-0732">Signal</keyword>
<accession>A0ABY8QJC0</accession>
<evidence type="ECO:0000256" key="1">
    <source>
        <dbReference type="SAM" id="SignalP"/>
    </source>
</evidence>
<dbReference type="Pfam" id="PF16156">
    <property type="entry name" value="DUF4864"/>
    <property type="match status" value="1"/>
</dbReference>
<evidence type="ECO:0000313" key="2">
    <source>
        <dbReference type="EMBL" id="WGW04088.1"/>
    </source>
</evidence>
<evidence type="ECO:0000313" key="3">
    <source>
        <dbReference type="Proteomes" id="UP001241605"/>
    </source>
</evidence>
<sequence length="138" mass="15293">MRLLISAIAAMIVLSGALRAQDVQPANPGIEQVIRDQTRAFQADDFVAAFDFAGPGIRSMFRTPENFGAMVRNGYPMVWRPESLRFGDLREIGGALWQKVIVQDDQGRTHVLDYRMGQYDGGWRIDGVQLLEAPGLAA</sequence>
<name>A0ABY8QJC0_9RHOB</name>
<dbReference type="EMBL" id="CP124616">
    <property type="protein sequence ID" value="WGW04088.1"/>
    <property type="molecule type" value="Genomic_DNA"/>
</dbReference>
<feature type="signal peptide" evidence="1">
    <location>
        <begin position="1"/>
        <end position="20"/>
    </location>
</feature>
<dbReference type="InterPro" id="IPR032347">
    <property type="entry name" value="DUF4864"/>
</dbReference>
<protein>
    <submittedName>
        <fullName evidence="2">DUF4864 domain-containing protein</fullName>
    </submittedName>
</protein>
<dbReference type="RefSeq" id="WP_282300719.1">
    <property type="nucleotide sequence ID" value="NZ_CP124616.1"/>
</dbReference>
<organism evidence="2 3">
    <name type="scientific">Tropicibacter oceani</name>
    <dbReference type="NCBI Taxonomy" id="3058420"/>
    <lineage>
        <taxon>Bacteria</taxon>
        <taxon>Pseudomonadati</taxon>
        <taxon>Pseudomonadota</taxon>
        <taxon>Alphaproteobacteria</taxon>
        <taxon>Rhodobacterales</taxon>
        <taxon>Roseobacteraceae</taxon>
        <taxon>Tropicibacter</taxon>
    </lineage>
</organism>
<reference evidence="2 3" key="1">
    <citation type="submission" date="2023-05" db="EMBL/GenBank/DDBJ databases">
        <title>YMD87, complete Genome.</title>
        <authorList>
            <person name="Zhang J."/>
            <person name="Xu X."/>
        </authorList>
    </citation>
    <scope>NUCLEOTIDE SEQUENCE [LARGE SCALE GENOMIC DNA]</scope>
    <source>
        <strain evidence="2 3">YMD87</strain>
    </source>
</reference>
<keyword evidence="3" id="KW-1185">Reference proteome</keyword>
<gene>
    <name evidence="2" type="ORF">QF118_00690</name>
</gene>
<proteinExistence type="predicted"/>
<dbReference type="Proteomes" id="UP001241605">
    <property type="component" value="Chromosome"/>
</dbReference>
<feature type="chain" id="PRO_5046133936" evidence="1">
    <location>
        <begin position="21"/>
        <end position="138"/>
    </location>
</feature>